<dbReference type="AlphaFoldDB" id="G2GK56"/>
<gene>
    <name evidence="1" type="ORF">SZN_29495</name>
</gene>
<keyword evidence="2" id="KW-1185">Reference proteome</keyword>
<dbReference type="PATRIC" id="fig|700597.3.peg.5791"/>
<protein>
    <submittedName>
        <fullName evidence="1">Uncharacterized protein</fullName>
    </submittedName>
</protein>
<organism evidence="1 2">
    <name type="scientific">Streptomyces zinciresistens K42</name>
    <dbReference type="NCBI Taxonomy" id="700597"/>
    <lineage>
        <taxon>Bacteria</taxon>
        <taxon>Bacillati</taxon>
        <taxon>Actinomycetota</taxon>
        <taxon>Actinomycetes</taxon>
        <taxon>Kitasatosporales</taxon>
        <taxon>Streptomycetaceae</taxon>
        <taxon>Streptomyces</taxon>
    </lineage>
</organism>
<accession>G2GK56</accession>
<evidence type="ECO:0000313" key="1">
    <source>
        <dbReference type="EMBL" id="EGX56112.1"/>
    </source>
</evidence>
<sequence>MRRSAAAAAPYCVPRIEEGTGSTRVPCTVAAVTAVAGAAVVAVRRSALTRGAAEQETRHATEGGVTVVANRRFPATGW</sequence>
<proteinExistence type="predicted"/>
<dbReference type="Proteomes" id="UP000004217">
    <property type="component" value="Unassembled WGS sequence"/>
</dbReference>
<evidence type="ECO:0000313" key="2">
    <source>
        <dbReference type="Proteomes" id="UP000004217"/>
    </source>
</evidence>
<dbReference type="EMBL" id="AGBF01000166">
    <property type="protein sequence ID" value="EGX56112.1"/>
    <property type="molecule type" value="Genomic_DNA"/>
</dbReference>
<reference evidence="1 2" key="1">
    <citation type="submission" date="2011-08" db="EMBL/GenBank/DDBJ databases">
        <authorList>
            <person name="Lin Y."/>
            <person name="Hao X."/>
            <person name="Johnstone L."/>
            <person name="Miller S.J."/>
            <person name="Wei G."/>
            <person name="Rensing C."/>
        </authorList>
    </citation>
    <scope>NUCLEOTIDE SEQUENCE [LARGE SCALE GENOMIC DNA]</scope>
    <source>
        <strain evidence="1 2">K42</strain>
    </source>
</reference>
<name>G2GK56_9ACTN</name>
<comment type="caution">
    <text evidence="1">The sequence shown here is derived from an EMBL/GenBank/DDBJ whole genome shotgun (WGS) entry which is preliminary data.</text>
</comment>